<name>A0A9D5K9S4_UNCW3</name>
<evidence type="ECO:0000256" key="3">
    <source>
        <dbReference type="ARBA" id="ARBA00022694"/>
    </source>
</evidence>
<dbReference type="Gene3D" id="3.20.20.105">
    <property type="entry name" value="Queuine tRNA-ribosyltransferase-like"/>
    <property type="match status" value="1"/>
</dbReference>
<keyword evidence="2 4" id="KW-0808">Transferase</keyword>
<keyword evidence="3 4" id="KW-0819">tRNA processing</keyword>
<evidence type="ECO:0000313" key="7">
    <source>
        <dbReference type="Proteomes" id="UP000630660"/>
    </source>
</evidence>
<dbReference type="SUPFAM" id="SSF51713">
    <property type="entry name" value="tRNA-guanine transglycosylase"/>
    <property type="match status" value="1"/>
</dbReference>
<feature type="region of interest" description="RNA binding; important for wobble base 34 recognition" evidence="4">
    <location>
        <begin position="269"/>
        <end position="273"/>
    </location>
</feature>
<comment type="pathway">
    <text evidence="4">tRNA modification; tRNA-queuosine biosynthesis.</text>
</comment>
<evidence type="ECO:0000256" key="4">
    <source>
        <dbReference type="HAMAP-Rule" id="MF_00168"/>
    </source>
</evidence>
<dbReference type="GO" id="GO:0008616">
    <property type="term" value="P:tRNA queuosine(34) biosynthetic process"/>
    <property type="evidence" value="ECO:0007669"/>
    <property type="project" value="UniProtKB-UniRule"/>
</dbReference>
<dbReference type="PANTHER" id="PTHR46499:SF1">
    <property type="entry name" value="QUEUINE TRNA-RIBOSYLTRANSFERASE"/>
    <property type="match status" value="1"/>
</dbReference>
<feature type="active site" description="Proton acceptor" evidence="4">
    <location>
        <position position="92"/>
    </location>
</feature>
<dbReference type="GO" id="GO:0005829">
    <property type="term" value="C:cytosol"/>
    <property type="evidence" value="ECO:0007669"/>
    <property type="project" value="TreeGrafter"/>
</dbReference>
<dbReference type="InterPro" id="IPR004803">
    <property type="entry name" value="TGT"/>
</dbReference>
<dbReference type="NCBIfam" id="TIGR00430">
    <property type="entry name" value="Q_tRNA_tgt"/>
    <property type="match status" value="1"/>
</dbReference>
<protein>
    <recommendedName>
        <fullName evidence="4">Queuine tRNA-ribosyltransferase</fullName>
        <ecNumber evidence="4">2.4.2.29</ecNumber>
    </recommendedName>
    <alternativeName>
        <fullName evidence="4">Guanine insertion enzyme</fullName>
    </alternativeName>
    <alternativeName>
        <fullName evidence="4">tRNA-guanine transglycosylase</fullName>
    </alternativeName>
</protein>
<feature type="binding site" evidence="4">
    <location>
        <position position="187"/>
    </location>
    <ligand>
        <name>substrate</name>
    </ligand>
</feature>
<evidence type="ECO:0000256" key="2">
    <source>
        <dbReference type="ARBA" id="ARBA00022679"/>
    </source>
</evidence>
<keyword evidence="4" id="KW-0671">Queuosine biosynthesis</keyword>
<reference evidence="6" key="1">
    <citation type="submission" date="2019-11" db="EMBL/GenBank/DDBJ databases">
        <title>Microbial mats filling the niche in hypersaline microbial mats.</title>
        <authorList>
            <person name="Wong H.L."/>
            <person name="Macleod F.I."/>
            <person name="White R.A. III"/>
            <person name="Burns B.P."/>
        </authorList>
    </citation>
    <scope>NUCLEOTIDE SEQUENCE</scope>
    <source>
        <strain evidence="6">Bin_327</strain>
    </source>
</reference>
<comment type="function">
    <text evidence="4">Catalyzes the base-exchange of a guanine (G) residue with the queuine precursor 7-aminomethyl-7-deazaguanine (PreQ1) at position 34 (anticodon wobble position) in tRNAs with GU(N) anticodons (tRNA-Asp, -Asn, -His and -Tyr). Catalysis occurs through a double-displacement mechanism. The nucleophile active site attacks the C1' of nucleotide 34 to detach the guanine base from the RNA, forming a covalent enzyme-RNA intermediate. The proton acceptor active site deprotonates the incoming PreQ1, allowing a nucleophilic attack on the C1' of the ribose to form the product. After dissociation, two additional enzymatic reactions on the tRNA convert PreQ1 to queuine (Q), resulting in the hypermodified nucleoside queuosine (7-(((4,5-cis-dihydroxy-2-cyclopenten-1-yl)amino)methyl)-7-deazaguanosine).</text>
</comment>
<dbReference type="EC" id="2.4.2.29" evidence="4"/>
<keyword evidence="4" id="KW-0479">Metal-binding</keyword>
<comment type="subunit">
    <text evidence="4">Homodimer. Within each dimer, one monomer is responsible for RNA recognition and catalysis, while the other monomer binds to the replacement base PreQ1.</text>
</comment>
<feature type="binding site" evidence="4">
    <location>
        <begin position="92"/>
        <end position="96"/>
    </location>
    <ligand>
        <name>substrate</name>
    </ligand>
</feature>
<feature type="binding site" evidence="4">
    <location>
        <position position="307"/>
    </location>
    <ligand>
        <name>Zn(2+)</name>
        <dbReference type="ChEBI" id="CHEBI:29105"/>
    </ligand>
</feature>
<feature type="binding site" evidence="4">
    <location>
        <position position="302"/>
    </location>
    <ligand>
        <name>Zn(2+)</name>
        <dbReference type="ChEBI" id="CHEBI:29105"/>
    </ligand>
</feature>
<dbReference type="PANTHER" id="PTHR46499">
    <property type="entry name" value="QUEUINE TRNA-RIBOSYLTRANSFERASE"/>
    <property type="match status" value="1"/>
</dbReference>
<comment type="caution">
    <text evidence="4">Lacks conserved residue(s) required for the propagation of feature annotation.</text>
</comment>
<dbReference type="GO" id="GO:0008479">
    <property type="term" value="F:tRNA-guanosine(34) queuine transglycosylase activity"/>
    <property type="evidence" value="ECO:0007669"/>
    <property type="project" value="UniProtKB-UniRule"/>
</dbReference>
<gene>
    <name evidence="4 6" type="primary">tgt</name>
    <name evidence="6" type="ORF">GF359_03370</name>
</gene>
<evidence type="ECO:0000313" key="6">
    <source>
        <dbReference type="EMBL" id="MBD3364234.1"/>
    </source>
</evidence>
<dbReference type="Proteomes" id="UP000630660">
    <property type="component" value="Unassembled WGS sequence"/>
</dbReference>
<feature type="binding site" evidence="4">
    <location>
        <position position="333"/>
    </location>
    <ligand>
        <name>Zn(2+)</name>
        <dbReference type="ChEBI" id="CHEBI:29105"/>
    </ligand>
</feature>
<feature type="binding site" evidence="4">
    <location>
        <position position="146"/>
    </location>
    <ligand>
        <name>substrate</name>
    </ligand>
</feature>
<feature type="binding site" evidence="4">
    <location>
        <position position="304"/>
    </location>
    <ligand>
        <name>Zn(2+)</name>
        <dbReference type="ChEBI" id="CHEBI:29105"/>
    </ligand>
</feature>
<dbReference type="InterPro" id="IPR036511">
    <property type="entry name" value="TGT-like_sf"/>
</dbReference>
<dbReference type="EMBL" id="WJKJ01000106">
    <property type="protein sequence ID" value="MBD3364234.1"/>
    <property type="molecule type" value="Genomic_DNA"/>
</dbReference>
<sequence length="371" mass="41545">MIEYNLIKKSPQTEARLGSLKLLHGIIQTPAFMSVATLGTVKAFTPDEVAELGGQIVVANSYHLYLRPGTGIVKKSGGLSKFMGWNRPVLTDSGGFQIYSMTGLGKVTDEGVTFQSHIDGSRHTFTPQKVVEIQRELDSDIWMVLDQPVGYPAEYPEAVRSLERTSIWAEQSIHTAGAESRLFGIVQGATYENLRERSAKELTTLPFRGFAIGGLCLGEPPELTYRITNQVSSILPQDKLRYVMGAGYPEDILEMVGAGIDLFDCVLPTRNGRTGSAFTRIGRINIRNARYKDDLTPLEDECDCPVCKKYSRAFLRHLFMAKEILGPRLLSIHNLHFYYTLMREIRQAIGEGRFAEYKQNRLQELKGETVK</sequence>
<dbReference type="InterPro" id="IPR002616">
    <property type="entry name" value="tRNA_ribo_trans-like"/>
</dbReference>
<keyword evidence="4" id="KW-0862">Zinc</keyword>
<comment type="catalytic activity">
    <reaction evidence="4">
        <text>7-aminomethyl-7-carbaguanine + guanosine(34) in tRNA = 7-aminomethyl-7-carbaguanosine(34) in tRNA + guanine</text>
        <dbReference type="Rhea" id="RHEA:24104"/>
        <dbReference type="Rhea" id="RHEA-COMP:10341"/>
        <dbReference type="Rhea" id="RHEA-COMP:10342"/>
        <dbReference type="ChEBI" id="CHEBI:16235"/>
        <dbReference type="ChEBI" id="CHEBI:58703"/>
        <dbReference type="ChEBI" id="CHEBI:74269"/>
        <dbReference type="ChEBI" id="CHEBI:82833"/>
        <dbReference type="EC" id="2.4.2.29"/>
    </reaction>
</comment>
<keyword evidence="1 4" id="KW-0328">Glycosyltransferase</keyword>
<comment type="similarity">
    <text evidence="4">Belongs to the queuine tRNA-ribosyltransferase family.</text>
</comment>
<dbReference type="InterPro" id="IPR050076">
    <property type="entry name" value="ArchSynthase1/Queuine_TRR"/>
</dbReference>
<organism evidence="6 7">
    <name type="scientific">candidate division WOR-3 bacterium</name>
    <dbReference type="NCBI Taxonomy" id="2052148"/>
    <lineage>
        <taxon>Bacteria</taxon>
        <taxon>Bacteria division WOR-3</taxon>
    </lineage>
</organism>
<comment type="caution">
    <text evidence="6">The sequence shown here is derived from an EMBL/GenBank/DDBJ whole genome shotgun (WGS) entry which is preliminary data.</text>
</comment>
<proteinExistence type="inferred from homology"/>
<dbReference type="GO" id="GO:0046872">
    <property type="term" value="F:metal ion binding"/>
    <property type="evidence" value="ECO:0007669"/>
    <property type="project" value="UniProtKB-KW"/>
</dbReference>
<feature type="binding site" evidence="4">
    <location>
        <position position="214"/>
    </location>
    <ligand>
        <name>substrate</name>
    </ligand>
</feature>
<dbReference type="AlphaFoldDB" id="A0A9D5K9S4"/>
<evidence type="ECO:0000256" key="1">
    <source>
        <dbReference type="ARBA" id="ARBA00022676"/>
    </source>
</evidence>
<comment type="cofactor">
    <cofactor evidence="4">
        <name>Zn(2+)</name>
        <dbReference type="ChEBI" id="CHEBI:29105"/>
    </cofactor>
    <text evidence="4">Binds 1 zinc ion per subunit.</text>
</comment>
<dbReference type="Pfam" id="PF01702">
    <property type="entry name" value="TGT"/>
    <property type="match status" value="1"/>
</dbReference>
<dbReference type="NCBIfam" id="TIGR00449">
    <property type="entry name" value="tgt_general"/>
    <property type="match status" value="1"/>
</dbReference>
<evidence type="ECO:0000259" key="5">
    <source>
        <dbReference type="Pfam" id="PF01702"/>
    </source>
</evidence>
<feature type="active site" description="Nucleophile" evidence="4">
    <location>
        <position position="264"/>
    </location>
</feature>
<feature type="domain" description="tRNA-guanine(15) transglycosylase-like" evidence="5">
    <location>
        <begin position="14"/>
        <end position="364"/>
    </location>
</feature>
<dbReference type="HAMAP" id="MF_00168">
    <property type="entry name" value="Q_tRNA_Tgt"/>
    <property type="match status" value="1"/>
</dbReference>
<accession>A0A9D5K9S4</accession>